<dbReference type="InterPro" id="IPR005618">
    <property type="entry name" value="OMPW"/>
</dbReference>
<name>A0A4Q9GY49_9BURK</name>
<sequence>MSERRTQSLTTRSTCCPSAATSDPGHSIHQGGLWPPFSLGKRVNTPPLRVPCPRPEALLASWHPVHPGSQIFRRVFMSMGPSFPRLAACALVWLSAAVPAAAAEPSLSLKISSALRDRTFWNAGAIHVNVQTKSGETYDVDGPNGKVLPLSLLQTMVGGATVDTPGSPSNRLFNDILRMMAQDGITGSETDAKDIARNMARFANALPRLSATMSNLGLDALGTPPGIRGQASRSMSTGGISLGYYLDDDHQWAVETYVLAAPLTTSVTATGRPRYRVVLDGDGQEVEVLSPFGLEGQQILSSKLLPPTVMFGRYWGSASSRFRPYTGALAMYAIFYDTKATPALNAYVGGSNPGDTSVSIKNAFGAGPMLGFRYALNDSWRVNFSIGSVKLKTQATLVTRNSRFDKNTPAILDLGNDQAGLVDNVTGVILAGEGLLAVRGADGSSRSRLYDALGGITAITTRAAQSFSGNSSGTYVRKTDTQLTNTIYMLSIGRDF</sequence>
<evidence type="ECO:0000256" key="1">
    <source>
        <dbReference type="ARBA" id="ARBA00004442"/>
    </source>
</evidence>
<dbReference type="GO" id="GO:0009279">
    <property type="term" value="C:cell outer membrane"/>
    <property type="evidence" value="ECO:0007669"/>
    <property type="project" value="UniProtKB-SubCell"/>
</dbReference>
<organism evidence="3 4">
    <name type="scientific">Aquabacterium lacunae</name>
    <dbReference type="NCBI Taxonomy" id="2528630"/>
    <lineage>
        <taxon>Bacteria</taxon>
        <taxon>Pseudomonadati</taxon>
        <taxon>Pseudomonadota</taxon>
        <taxon>Betaproteobacteria</taxon>
        <taxon>Burkholderiales</taxon>
        <taxon>Aquabacterium</taxon>
    </lineage>
</organism>
<gene>
    <name evidence="3" type="ORF">EYS42_11460</name>
</gene>
<feature type="region of interest" description="Disordered" evidence="2">
    <location>
        <begin position="1"/>
        <end position="27"/>
    </location>
</feature>
<keyword evidence="4" id="KW-1185">Reference proteome</keyword>
<dbReference type="Proteomes" id="UP000292120">
    <property type="component" value="Unassembled WGS sequence"/>
</dbReference>
<dbReference type="Gene3D" id="2.40.160.20">
    <property type="match status" value="1"/>
</dbReference>
<comment type="subcellular location">
    <subcellularLocation>
        <location evidence="1">Cell outer membrane</location>
    </subcellularLocation>
</comment>
<comment type="caution">
    <text evidence="3">The sequence shown here is derived from an EMBL/GenBank/DDBJ whole genome shotgun (WGS) entry which is preliminary data.</text>
</comment>
<dbReference type="GO" id="GO:0055085">
    <property type="term" value="P:transmembrane transport"/>
    <property type="evidence" value="ECO:0007669"/>
    <property type="project" value="TreeGrafter"/>
</dbReference>
<dbReference type="SUPFAM" id="SSF56925">
    <property type="entry name" value="OMPA-like"/>
    <property type="match status" value="1"/>
</dbReference>
<dbReference type="PANTHER" id="PTHR36920">
    <property type="match status" value="1"/>
</dbReference>
<accession>A0A4Q9GY49</accession>
<feature type="compositionally biased region" description="Polar residues" evidence="2">
    <location>
        <begin position="7"/>
        <end position="21"/>
    </location>
</feature>
<proteinExistence type="predicted"/>
<evidence type="ECO:0000256" key="2">
    <source>
        <dbReference type="SAM" id="MobiDB-lite"/>
    </source>
</evidence>
<protein>
    <submittedName>
        <fullName evidence="3">OmpW family protein</fullName>
    </submittedName>
</protein>
<dbReference type="PANTHER" id="PTHR36920:SF1">
    <property type="entry name" value="OUTER MEMBRANE PROTEIN W"/>
    <property type="match status" value="1"/>
</dbReference>
<dbReference type="InterPro" id="IPR011250">
    <property type="entry name" value="OMP/PagP_B-barrel"/>
</dbReference>
<evidence type="ECO:0000313" key="4">
    <source>
        <dbReference type="Proteomes" id="UP000292120"/>
    </source>
</evidence>
<dbReference type="EMBL" id="SIXI01000004">
    <property type="protein sequence ID" value="TBO30302.1"/>
    <property type="molecule type" value="Genomic_DNA"/>
</dbReference>
<dbReference type="Pfam" id="PF03922">
    <property type="entry name" value="OmpW"/>
    <property type="match status" value="1"/>
</dbReference>
<dbReference type="AlphaFoldDB" id="A0A4Q9GY49"/>
<dbReference type="OrthoDB" id="9807574at2"/>
<reference evidence="3 4" key="1">
    <citation type="submission" date="2019-02" db="EMBL/GenBank/DDBJ databases">
        <title>Aquabacterium sp. strain KMB7.</title>
        <authorList>
            <person name="Chen W.-M."/>
        </authorList>
    </citation>
    <scope>NUCLEOTIDE SEQUENCE [LARGE SCALE GENOMIC DNA]</scope>
    <source>
        <strain evidence="3 4">KMB7</strain>
    </source>
</reference>
<evidence type="ECO:0000313" key="3">
    <source>
        <dbReference type="EMBL" id="TBO30302.1"/>
    </source>
</evidence>